<protein>
    <submittedName>
        <fullName evidence="1">Uncharacterized protein</fullName>
    </submittedName>
</protein>
<name>A0A0G1GJE7_9BACT</name>
<evidence type="ECO:0000313" key="2">
    <source>
        <dbReference type="Proteomes" id="UP000034090"/>
    </source>
</evidence>
<proteinExistence type="predicted"/>
<dbReference type="AlphaFoldDB" id="A0A0G1GJE7"/>
<accession>A0A0G1GJE7</accession>
<dbReference type="EMBL" id="LCFQ01000001">
    <property type="protein sequence ID" value="KKS98893.1"/>
    <property type="molecule type" value="Genomic_DNA"/>
</dbReference>
<evidence type="ECO:0000313" key="1">
    <source>
        <dbReference type="EMBL" id="KKS98893.1"/>
    </source>
</evidence>
<dbReference type="Proteomes" id="UP000034090">
    <property type="component" value="Unassembled WGS sequence"/>
</dbReference>
<comment type="caution">
    <text evidence="1">The sequence shown here is derived from an EMBL/GenBank/DDBJ whole genome shotgun (WGS) entry which is preliminary data.</text>
</comment>
<organism evidence="1 2">
    <name type="scientific">Candidatus Woesebacteria bacterium GW2011_GWB1_43_14</name>
    <dbReference type="NCBI Taxonomy" id="1618578"/>
    <lineage>
        <taxon>Bacteria</taxon>
        <taxon>Candidatus Woeseibacteriota</taxon>
    </lineage>
</organism>
<gene>
    <name evidence="1" type="ORF">UV74_C0001G0003</name>
</gene>
<reference evidence="1 2" key="1">
    <citation type="journal article" date="2015" name="Nature">
        <title>rRNA introns, odd ribosomes, and small enigmatic genomes across a large radiation of phyla.</title>
        <authorList>
            <person name="Brown C.T."/>
            <person name="Hug L.A."/>
            <person name="Thomas B.C."/>
            <person name="Sharon I."/>
            <person name="Castelle C.J."/>
            <person name="Singh A."/>
            <person name="Wilkins M.J."/>
            <person name="Williams K.H."/>
            <person name="Banfield J.F."/>
        </authorList>
    </citation>
    <scope>NUCLEOTIDE SEQUENCE [LARGE SCALE GENOMIC DNA]</scope>
</reference>
<sequence>MRRILLILFFVALVAAGALSAIFYYSSQVNPSTPETTNPQDSKFPYSSSPIDSKLTMMLGVVETINTVSNPAIIINTDSTSSFLPNSKVFIPLKEFNIFTIQNDINQSEFHWSAKTVNELTSELKTGDTISVNYVNKKITTQKSSSYTEISETPDEIIFHQYTSSQ</sequence>
<dbReference type="STRING" id="1618578.UV74_C0001G0003"/>